<dbReference type="SMART" id="SM00382">
    <property type="entry name" value="AAA"/>
    <property type="match status" value="1"/>
</dbReference>
<dbReference type="RefSeq" id="WP_075104267.1">
    <property type="nucleotide sequence ID" value="NZ_MSJM01000002.1"/>
</dbReference>
<dbReference type="GO" id="GO:0005524">
    <property type="term" value="F:ATP binding"/>
    <property type="evidence" value="ECO:0007669"/>
    <property type="project" value="UniProtKB-KW"/>
</dbReference>
<keyword evidence="2" id="KW-0067">ATP-binding</keyword>
<dbReference type="Gene3D" id="3.40.50.300">
    <property type="entry name" value="P-loop containing nucleotide triphosphate hydrolases"/>
    <property type="match status" value="2"/>
</dbReference>
<sequence>MNFITKLEVKDLAEEEYYFHIPAIRELRTLDLSLPITFFTGENGSGKSTLLEAIAVSWGFNPEGGSLQAYFATKDTHSSLCDSLILSKSARRPKSGFFLRAESFYNVASYLEEVWEGEIQAGYQLDHYGGIPHQKSHGQAFMGLLLHHFKPNSLYLLDEPEAALSPQNQLAMIRRIYELAQQGSQFIIATHSSILTTLPHSRLYHFDKEIKEIDYRESENYRLTKMMLEDPDHVLHYLLKE</sequence>
<proteinExistence type="predicted"/>
<organism evidence="2 3">
    <name type="scientific">Streptococcus cuniculi</name>
    <dbReference type="NCBI Taxonomy" id="1432788"/>
    <lineage>
        <taxon>Bacteria</taxon>
        <taxon>Bacillati</taxon>
        <taxon>Bacillota</taxon>
        <taxon>Bacilli</taxon>
        <taxon>Lactobacillales</taxon>
        <taxon>Streptococcaceae</taxon>
        <taxon>Streptococcus</taxon>
    </lineage>
</organism>
<dbReference type="InterPro" id="IPR038729">
    <property type="entry name" value="Rad50/SbcC_AAA"/>
</dbReference>
<protein>
    <submittedName>
        <fullName evidence="2">ABC transporter ATP-binding protein</fullName>
    </submittedName>
</protein>
<dbReference type="SUPFAM" id="SSF52540">
    <property type="entry name" value="P-loop containing nucleoside triphosphate hydrolases"/>
    <property type="match status" value="1"/>
</dbReference>
<dbReference type="InterPro" id="IPR003593">
    <property type="entry name" value="AAA+_ATPase"/>
</dbReference>
<evidence type="ECO:0000313" key="2">
    <source>
        <dbReference type="EMBL" id="OLF48546.1"/>
    </source>
</evidence>
<gene>
    <name evidence="2" type="ORF">BU202_02715</name>
</gene>
<reference evidence="3" key="1">
    <citation type="submission" date="2016-12" db="EMBL/GenBank/DDBJ databases">
        <authorList>
            <person name="Gulvik C.A."/>
        </authorList>
    </citation>
    <scope>NUCLEOTIDE SEQUENCE [LARGE SCALE GENOMIC DNA]</scope>
    <source>
        <strain evidence="3">NED12-00049-6B</strain>
    </source>
</reference>
<comment type="caution">
    <text evidence="2">The sequence shown here is derived from an EMBL/GenBank/DDBJ whole genome shotgun (WGS) entry which is preliminary data.</text>
</comment>
<keyword evidence="3" id="KW-1185">Reference proteome</keyword>
<dbReference type="OrthoDB" id="9784297at2"/>
<keyword evidence="2" id="KW-0547">Nucleotide-binding</keyword>
<dbReference type="InterPro" id="IPR041685">
    <property type="entry name" value="AAA_GajA/Old/RecF-like"/>
</dbReference>
<dbReference type="InterPro" id="IPR027417">
    <property type="entry name" value="P-loop_NTPase"/>
</dbReference>
<evidence type="ECO:0000313" key="3">
    <source>
        <dbReference type="Proteomes" id="UP000186890"/>
    </source>
</evidence>
<dbReference type="Pfam" id="PF13175">
    <property type="entry name" value="AAA_15"/>
    <property type="match status" value="1"/>
</dbReference>
<dbReference type="GO" id="GO:0016887">
    <property type="term" value="F:ATP hydrolysis activity"/>
    <property type="evidence" value="ECO:0007669"/>
    <property type="project" value="InterPro"/>
</dbReference>
<evidence type="ECO:0000259" key="1">
    <source>
        <dbReference type="SMART" id="SM00382"/>
    </source>
</evidence>
<dbReference type="GO" id="GO:0006302">
    <property type="term" value="P:double-strand break repair"/>
    <property type="evidence" value="ECO:0007669"/>
    <property type="project" value="InterPro"/>
</dbReference>
<dbReference type="EMBL" id="MSJM01000002">
    <property type="protein sequence ID" value="OLF48546.1"/>
    <property type="molecule type" value="Genomic_DNA"/>
</dbReference>
<feature type="domain" description="AAA+ ATPase" evidence="1">
    <location>
        <begin position="33"/>
        <end position="216"/>
    </location>
</feature>
<dbReference type="InterPro" id="IPR051396">
    <property type="entry name" value="Bact_Antivir_Def_Nuclease"/>
</dbReference>
<dbReference type="PANTHER" id="PTHR43581">
    <property type="entry name" value="ATP/GTP PHOSPHATASE"/>
    <property type="match status" value="1"/>
</dbReference>
<name>A0A1Q8E9S0_9STRE</name>
<dbReference type="Proteomes" id="UP000186890">
    <property type="component" value="Unassembled WGS sequence"/>
</dbReference>
<accession>A0A1Q8E9S0</accession>
<dbReference type="Pfam" id="PF13476">
    <property type="entry name" value="AAA_23"/>
    <property type="match status" value="1"/>
</dbReference>
<dbReference type="PANTHER" id="PTHR43581:SF3">
    <property type="entry name" value="AAA+ ATPASE DOMAIN-CONTAINING PROTEIN"/>
    <property type="match status" value="1"/>
</dbReference>
<dbReference type="AlphaFoldDB" id="A0A1Q8E9S0"/>